<dbReference type="GO" id="GO:0031490">
    <property type="term" value="F:chromatin DNA binding"/>
    <property type="evidence" value="ECO:0007669"/>
    <property type="project" value="TreeGrafter"/>
</dbReference>
<sequence length="790" mass="91269">MLLSSEDESQQVIQMEANSLSSTDINHEHQGIESSLSAEFTNLEMNHLNTCKVKKKNASNNVPVSFGIPTIYKQFANELLLHNSTTGRFLQNCVCVLLSPEINRCIECSIFSNINKSMKYDNDTIDNIQCRFYAFRELEIKSKKLTIAGFPDPFKNATKLDFDLWKPGKVLFTPSDFKIRASIKILENIGGQLCKVIQDEKEALKLNWSETQNNKMPIWKKLLKGVREMCDPCKTTIFNYHWSCLTCGFVVCIDCVRNELGANKSTTQGVNFNQDNPAWYLCSNNEIHKFDQLNITQIMAGDSLDYISTLMHNECIKHQIPLKCKCSYRIPKMEFPPINCSQFETKIPENMIEEIFPEDSECKDTLFSCYEDIVNKHFDEIEYNYKKESLPKLTKMIDTNNFSSPPHRWLCNGLILNLLEPHMQENYGLFQEQWMRGQPVLVSGVGKGLIKSLWNPESFSRDFGDQINDLIDCSTNTVIHDQPMSTFWEGFENDSKRLRNINGHSMLLKLKDWPQSEDFAEILPDRFKNLMDCLPLKEYTHRNGKFNLASYLPECFLRPDLGPKMYTAYGNAGTTDKLLGTTNLHLDMSDAINVMVHVAITKECSDYRTEWYVKKAFEIIEDNECDEVSKKRVFVNGEIPGAIWHIYHAKDSNYIRDLLHRINIDKGVFREEGSDPIHDQSHYLDKNIRDRLYKEYGIRGYTIIQCAGDAVFIPAGAPHQVRNLHNCIKVAEDFVSPENIHQSFRMTQEFRNLTENHTNHEDKLQLKNIAFHAVKDSISVLMHTQQYNII</sequence>
<dbReference type="SUPFAM" id="SSF51197">
    <property type="entry name" value="Clavaminate synthase-like"/>
    <property type="match status" value="1"/>
</dbReference>
<dbReference type="Pfam" id="PF02373">
    <property type="entry name" value="JmjC"/>
    <property type="match status" value="1"/>
</dbReference>
<comment type="subcellular location">
    <subcellularLocation>
        <location evidence="1">Nucleus</location>
    </subcellularLocation>
</comment>
<dbReference type="GO" id="GO:0000785">
    <property type="term" value="C:chromatin"/>
    <property type="evidence" value="ECO:0007669"/>
    <property type="project" value="TreeGrafter"/>
</dbReference>
<dbReference type="GO" id="GO:0032454">
    <property type="term" value="F:histone H3K9 demethylase activity"/>
    <property type="evidence" value="ECO:0007669"/>
    <property type="project" value="InterPro"/>
</dbReference>
<evidence type="ECO:0000256" key="3">
    <source>
        <dbReference type="ARBA" id="ARBA00023242"/>
    </source>
</evidence>
<dbReference type="PANTHER" id="PTHR12549:SF38">
    <property type="entry name" value="JMJC DOMAIN-CONTAINING HISTONE DEMETHYLASE 2, ISOFORM A"/>
    <property type="match status" value="1"/>
</dbReference>
<keyword evidence="6" id="KW-1185">Reference proteome</keyword>
<evidence type="ECO:0000256" key="1">
    <source>
        <dbReference type="ARBA" id="ARBA00004123"/>
    </source>
</evidence>
<proteinExistence type="predicted"/>
<dbReference type="EMBL" id="CABPRJ010001983">
    <property type="protein sequence ID" value="VVC42709.1"/>
    <property type="molecule type" value="Genomic_DNA"/>
</dbReference>
<dbReference type="GO" id="GO:0003712">
    <property type="term" value="F:transcription coregulator activity"/>
    <property type="evidence" value="ECO:0007669"/>
    <property type="project" value="TreeGrafter"/>
</dbReference>
<evidence type="ECO:0000313" key="6">
    <source>
        <dbReference type="Proteomes" id="UP000325440"/>
    </source>
</evidence>
<gene>
    <name evidence="5" type="ORF">CINCED_3A022138</name>
</gene>
<accession>A0A5E4NJC3</accession>
<dbReference type="Proteomes" id="UP000325440">
    <property type="component" value="Unassembled WGS sequence"/>
</dbReference>
<reference evidence="5 6" key="1">
    <citation type="submission" date="2019-08" db="EMBL/GenBank/DDBJ databases">
        <authorList>
            <person name="Alioto T."/>
            <person name="Alioto T."/>
            <person name="Gomez Garrido J."/>
        </authorList>
    </citation>
    <scope>NUCLEOTIDE SEQUENCE [LARGE SCALE GENOMIC DNA]</scope>
</reference>
<evidence type="ECO:0000256" key="2">
    <source>
        <dbReference type="ARBA" id="ARBA00022723"/>
    </source>
</evidence>
<dbReference type="GO" id="GO:0000118">
    <property type="term" value="C:histone deacetylase complex"/>
    <property type="evidence" value="ECO:0007669"/>
    <property type="project" value="TreeGrafter"/>
</dbReference>
<feature type="domain" description="JmjC" evidence="4">
    <location>
        <begin position="541"/>
        <end position="751"/>
    </location>
</feature>
<evidence type="ECO:0000313" key="5">
    <source>
        <dbReference type="EMBL" id="VVC42709.1"/>
    </source>
</evidence>
<evidence type="ECO:0000259" key="4">
    <source>
        <dbReference type="PROSITE" id="PS51184"/>
    </source>
</evidence>
<dbReference type="GO" id="GO:0046872">
    <property type="term" value="F:metal ion binding"/>
    <property type="evidence" value="ECO:0007669"/>
    <property type="project" value="UniProtKB-KW"/>
</dbReference>
<dbReference type="PROSITE" id="PS51184">
    <property type="entry name" value="JMJC"/>
    <property type="match status" value="1"/>
</dbReference>
<protein>
    <submittedName>
        <fullName evidence="5">JmjC domain</fullName>
    </submittedName>
</protein>
<dbReference type="PANTHER" id="PTHR12549">
    <property type="entry name" value="JMJC DOMAIN-CONTAINING HISTONE DEMETHYLATION PROTEIN"/>
    <property type="match status" value="1"/>
</dbReference>
<dbReference type="InterPro" id="IPR003347">
    <property type="entry name" value="JmjC_dom"/>
</dbReference>
<keyword evidence="2" id="KW-0479">Metal-binding</keyword>
<dbReference type="AlphaFoldDB" id="A0A5E4NJC3"/>
<dbReference type="OrthoDB" id="1667110at2759"/>
<organism evidence="5 6">
    <name type="scientific">Cinara cedri</name>
    <dbReference type="NCBI Taxonomy" id="506608"/>
    <lineage>
        <taxon>Eukaryota</taxon>
        <taxon>Metazoa</taxon>
        <taxon>Ecdysozoa</taxon>
        <taxon>Arthropoda</taxon>
        <taxon>Hexapoda</taxon>
        <taxon>Insecta</taxon>
        <taxon>Pterygota</taxon>
        <taxon>Neoptera</taxon>
        <taxon>Paraneoptera</taxon>
        <taxon>Hemiptera</taxon>
        <taxon>Sternorrhyncha</taxon>
        <taxon>Aphidomorpha</taxon>
        <taxon>Aphidoidea</taxon>
        <taxon>Aphididae</taxon>
        <taxon>Lachninae</taxon>
        <taxon>Cinara</taxon>
    </lineage>
</organism>
<name>A0A5E4NJC3_9HEMI</name>
<dbReference type="Gene3D" id="2.60.120.650">
    <property type="entry name" value="Cupin"/>
    <property type="match status" value="1"/>
</dbReference>
<dbReference type="SMART" id="SM00558">
    <property type="entry name" value="JmjC"/>
    <property type="match status" value="1"/>
</dbReference>
<keyword evidence="3" id="KW-0539">Nucleus</keyword>
<dbReference type="InterPro" id="IPR045109">
    <property type="entry name" value="LSDs-like"/>
</dbReference>
<dbReference type="GO" id="GO:0006357">
    <property type="term" value="P:regulation of transcription by RNA polymerase II"/>
    <property type="evidence" value="ECO:0007669"/>
    <property type="project" value="TreeGrafter"/>
</dbReference>